<sequence>MNSEKMNFIRDDKRVNVEDLEKLELLISNSLPKDYVQHMIEFNGGYLASGGVKNYYYDNKCVSFGRLFDLDKVKDMFNVKHEFLVNQGILSIGSVVGGYIGMGYSHNNLGEVFVYYSDGKTEKVAESFSEFIEELTLEEDDFL</sequence>
<feature type="domain" description="Knr4/Smi1-like" evidence="1">
    <location>
        <begin position="16"/>
        <end position="134"/>
    </location>
</feature>
<accession>A0ABM9PA33</accession>
<dbReference type="InterPro" id="IPR037883">
    <property type="entry name" value="Knr4/Smi1-like_sf"/>
</dbReference>
<name>A0ABM9PA33_9FLAO</name>
<dbReference type="Proteomes" id="UP001497527">
    <property type="component" value="Unassembled WGS sequence"/>
</dbReference>
<dbReference type="Pfam" id="PF09346">
    <property type="entry name" value="SMI1_KNR4"/>
    <property type="match status" value="1"/>
</dbReference>
<keyword evidence="3" id="KW-1185">Reference proteome</keyword>
<organism evidence="2 3">
    <name type="scientific">Tenacibaculum polynesiense</name>
    <dbReference type="NCBI Taxonomy" id="3137857"/>
    <lineage>
        <taxon>Bacteria</taxon>
        <taxon>Pseudomonadati</taxon>
        <taxon>Bacteroidota</taxon>
        <taxon>Flavobacteriia</taxon>
        <taxon>Flavobacteriales</taxon>
        <taxon>Flavobacteriaceae</taxon>
        <taxon>Tenacibaculum</taxon>
    </lineage>
</organism>
<dbReference type="SUPFAM" id="SSF160631">
    <property type="entry name" value="SMI1/KNR4-like"/>
    <property type="match status" value="1"/>
</dbReference>
<dbReference type="EMBL" id="CAXJIO010000011">
    <property type="protein sequence ID" value="CAL2102441.1"/>
    <property type="molecule type" value="Genomic_DNA"/>
</dbReference>
<comment type="caution">
    <text evidence="2">The sequence shown here is derived from an EMBL/GenBank/DDBJ whole genome shotgun (WGS) entry which is preliminary data.</text>
</comment>
<protein>
    <submittedName>
        <fullName evidence="2">SMI1_KNR4 domain-containing protein</fullName>
    </submittedName>
</protein>
<evidence type="ECO:0000259" key="1">
    <source>
        <dbReference type="Pfam" id="PF09346"/>
    </source>
</evidence>
<gene>
    <name evidence="2" type="ORF">T190423A01A_20192</name>
</gene>
<dbReference type="InterPro" id="IPR018958">
    <property type="entry name" value="Knr4/Smi1-like_dom"/>
</dbReference>
<evidence type="ECO:0000313" key="3">
    <source>
        <dbReference type="Proteomes" id="UP001497527"/>
    </source>
</evidence>
<dbReference type="Gene3D" id="3.40.1580.10">
    <property type="entry name" value="SMI1/KNR4-like"/>
    <property type="match status" value="1"/>
</dbReference>
<proteinExistence type="predicted"/>
<reference evidence="2 3" key="1">
    <citation type="submission" date="2024-05" db="EMBL/GenBank/DDBJ databases">
        <authorList>
            <person name="Duchaud E."/>
        </authorList>
    </citation>
    <scope>NUCLEOTIDE SEQUENCE [LARGE SCALE GENOMIC DNA]</scope>
    <source>
        <strain evidence="2">Ena-SAMPLE-TAB-13-05-2024-13:56:06:370-140308</strain>
    </source>
</reference>
<evidence type="ECO:0000313" key="2">
    <source>
        <dbReference type="EMBL" id="CAL2102441.1"/>
    </source>
</evidence>